<organism evidence="2 3">
    <name type="scientific">Liparis tanakae</name>
    <name type="common">Tanaka's snailfish</name>
    <dbReference type="NCBI Taxonomy" id="230148"/>
    <lineage>
        <taxon>Eukaryota</taxon>
        <taxon>Metazoa</taxon>
        <taxon>Chordata</taxon>
        <taxon>Craniata</taxon>
        <taxon>Vertebrata</taxon>
        <taxon>Euteleostomi</taxon>
        <taxon>Actinopterygii</taxon>
        <taxon>Neopterygii</taxon>
        <taxon>Teleostei</taxon>
        <taxon>Neoteleostei</taxon>
        <taxon>Acanthomorphata</taxon>
        <taxon>Eupercaria</taxon>
        <taxon>Perciformes</taxon>
        <taxon>Cottioidei</taxon>
        <taxon>Cottales</taxon>
        <taxon>Liparidae</taxon>
        <taxon>Liparis</taxon>
    </lineage>
</organism>
<feature type="compositionally biased region" description="Basic and acidic residues" evidence="1">
    <location>
        <begin position="127"/>
        <end position="148"/>
    </location>
</feature>
<feature type="region of interest" description="Disordered" evidence="1">
    <location>
        <begin position="116"/>
        <end position="167"/>
    </location>
</feature>
<protein>
    <submittedName>
        <fullName evidence="2">Uncharacterized protein</fullName>
    </submittedName>
</protein>
<dbReference type="AlphaFoldDB" id="A0A4Z2HM42"/>
<dbReference type="Proteomes" id="UP000314294">
    <property type="component" value="Unassembled WGS sequence"/>
</dbReference>
<evidence type="ECO:0000256" key="1">
    <source>
        <dbReference type="SAM" id="MobiDB-lite"/>
    </source>
</evidence>
<evidence type="ECO:0000313" key="3">
    <source>
        <dbReference type="Proteomes" id="UP000314294"/>
    </source>
</evidence>
<accession>A0A4Z2HM42</accession>
<feature type="region of interest" description="Disordered" evidence="1">
    <location>
        <begin position="22"/>
        <end position="41"/>
    </location>
</feature>
<proteinExistence type="predicted"/>
<dbReference type="EMBL" id="SRLO01000216">
    <property type="protein sequence ID" value="TNN66640.1"/>
    <property type="molecule type" value="Genomic_DNA"/>
</dbReference>
<keyword evidence="3" id="KW-1185">Reference proteome</keyword>
<comment type="caution">
    <text evidence="2">The sequence shown here is derived from an EMBL/GenBank/DDBJ whole genome shotgun (WGS) entry which is preliminary data.</text>
</comment>
<reference evidence="2 3" key="1">
    <citation type="submission" date="2019-03" db="EMBL/GenBank/DDBJ databases">
        <title>First draft genome of Liparis tanakae, snailfish: a comprehensive survey of snailfish specific genes.</title>
        <authorList>
            <person name="Kim W."/>
            <person name="Song I."/>
            <person name="Jeong J.-H."/>
            <person name="Kim D."/>
            <person name="Kim S."/>
            <person name="Ryu S."/>
            <person name="Song J.Y."/>
            <person name="Lee S.K."/>
        </authorList>
    </citation>
    <scope>NUCLEOTIDE SEQUENCE [LARGE SCALE GENOMIC DNA]</scope>
    <source>
        <tissue evidence="2">Muscle</tissue>
    </source>
</reference>
<sequence>MTGGRGSLPSRASAFTQNTIQDLHDVPQPDPDGVTFSSNHAHTELSPGWQARQQRLGGPALFTPPAPADVIRQARVDLAFPWRTVDCVLQIGRDVAAAGLRPQHPSSPLFDQITLSGSAENPGAGVKLEEREQEIKREGQRERGRERPSNWTPKDQISGPVLSHSSETMSRESQVMSLLRWAGQRIACPDGSYGGLRYQSQKAVGRMERVDTAGGFRGGFPEKITALADSSRL</sequence>
<evidence type="ECO:0000313" key="2">
    <source>
        <dbReference type="EMBL" id="TNN66640.1"/>
    </source>
</evidence>
<gene>
    <name evidence="2" type="ORF">EYF80_023174</name>
</gene>
<name>A0A4Z2HM42_9TELE</name>